<dbReference type="RefSeq" id="WP_407277703.1">
    <property type="nucleotide sequence ID" value="NZ_CP141259.1"/>
</dbReference>
<dbReference type="Pfam" id="PF14307">
    <property type="entry name" value="Glyco_tran_WbsX"/>
    <property type="match status" value="1"/>
</dbReference>
<dbReference type="Proteomes" id="UP001626593">
    <property type="component" value="Chromosome"/>
</dbReference>
<keyword evidence="2" id="KW-1185">Reference proteome</keyword>
<dbReference type="PANTHER" id="PTHR41244">
    <property type="entry name" value="RHAMNAN SYNTHESIS F"/>
    <property type="match status" value="1"/>
</dbReference>
<dbReference type="Gene3D" id="3.20.20.80">
    <property type="entry name" value="Glycosidases"/>
    <property type="match status" value="1"/>
</dbReference>
<proteinExistence type="predicted"/>
<name>A0ABZ1AFH5_AROEV</name>
<evidence type="ECO:0000313" key="2">
    <source>
        <dbReference type="Proteomes" id="UP001626593"/>
    </source>
</evidence>
<dbReference type="EMBL" id="CP141259">
    <property type="protein sequence ID" value="WRL44255.1"/>
    <property type="molecule type" value="Genomic_DNA"/>
</dbReference>
<gene>
    <name evidence="1" type="ORF">U5817_13660</name>
</gene>
<organism evidence="1 2">
    <name type="scientific">Aromatoleum evansii</name>
    <name type="common">Azoarcus evansii</name>
    <dbReference type="NCBI Taxonomy" id="59406"/>
    <lineage>
        <taxon>Bacteria</taxon>
        <taxon>Pseudomonadati</taxon>
        <taxon>Pseudomonadota</taxon>
        <taxon>Betaproteobacteria</taxon>
        <taxon>Rhodocyclales</taxon>
        <taxon>Rhodocyclaceae</taxon>
        <taxon>Aromatoleum</taxon>
    </lineage>
</organism>
<reference evidence="1 2" key="1">
    <citation type="submission" date="2023-12" db="EMBL/GenBank/DDBJ databases">
        <title>A. evansii MAY27, complete genome.</title>
        <authorList>
            <person name="Wang Y."/>
        </authorList>
    </citation>
    <scope>NUCLEOTIDE SEQUENCE [LARGE SCALE GENOMIC DNA]</scope>
    <source>
        <strain evidence="1 2">MAY27</strain>
    </source>
</reference>
<evidence type="ECO:0000313" key="1">
    <source>
        <dbReference type="EMBL" id="WRL44255.1"/>
    </source>
</evidence>
<dbReference type="PANTHER" id="PTHR41244:SF1">
    <property type="entry name" value="GLYCOSYLTRANSFERASE"/>
    <property type="match status" value="1"/>
</dbReference>
<accession>A0ABZ1AFH5</accession>
<dbReference type="InterPro" id="IPR032719">
    <property type="entry name" value="WbsX"/>
</dbReference>
<protein>
    <submittedName>
        <fullName evidence="1">Glycoside hydrolase family 99-like domain-containing protein</fullName>
    </submittedName>
</protein>
<sequence length="365" mass="42007">MRRLARGISKVIIFSGLIFPYLQNIVCAADYTIGVYYYPGWSPYTKGSHEPDPWLAIKAYPEREPLLGWYNDAQRQVLDTQLGWMGDYGIDFVTFDWYWEKGRPAPETSVRAYLQSPERARVRYALLWANHTKEPRTLQEWDALVDYWIGRHLQNPEYVKIQGKPVLFVFSADVIRDQAKIIGLKVAEMLDRAREKAKAAGLPGIYFVLSVPATDYWVKKFAPESGFDALSAYNYHFGLAGNSDQRTPDSHSFEELDSAYQMQWNWIIKNSNLPYFIPMTSGWDKRPWGGSKKDPRHDDSMSTPDSFERHLLKARALLKANPSKTQGVGMVCCWNEYGEGSYVEPTKLYGFEYLKRINKVFGGGE</sequence>